<keyword evidence="5" id="KW-1185">Reference proteome</keyword>
<evidence type="ECO:0000256" key="1">
    <source>
        <dbReference type="PROSITE-ProRule" id="PRU00175"/>
    </source>
</evidence>
<dbReference type="STRING" id="5601.A0A0D2FX86"/>
<accession>A0A0D2FX86</accession>
<keyword evidence="1" id="KW-0479">Metal-binding</keyword>
<dbReference type="Proteomes" id="UP000054266">
    <property type="component" value="Unassembled WGS sequence"/>
</dbReference>
<dbReference type="SMART" id="SM00184">
    <property type="entry name" value="RING"/>
    <property type="match status" value="1"/>
</dbReference>
<keyword evidence="1" id="KW-0863">Zinc-finger</keyword>
<dbReference type="PROSITE" id="PS50089">
    <property type="entry name" value="ZF_RING_2"/>
    <property type="match status" value="1"/>
</dbReference>
<dbReference type="Pfam" id="PF13920">
    <property type="entry name" value="zf-C3HC4_3"/>
    <property type="match status" value="1"/>
</dbReference>
<dbReference type="EMBL" id="KN846957">
    <property type="protein sequence ID" value="KIW71070.1"/>
    <property type="molecule type" value="Genomic_DNA"/>
</dbReference>
<dbReference type="GO" id="GO:0008270">
    <property type="term" value="F:zinc ion binding"/>
    <property type="evidence" value="ECO:0007669"/>
    <property type="project" value="UniProtKB-KW"/>
</dbReference>
<sequence>MATATATVATCEHKPVIGCALTAVPGCCACSDKRPHESAYPTYVDGRGMRLVGKRWQRYCWKCRDYWNLQSHTSSSTRLPTGPAPQTRDNMDGRPPNPFQIRDVSRQPWSFDAMNEAIQATGLQPIPPPNRQVAGTVPAQSGAILRQPSPQRHSTRSGLDRFTWHNPLGRNQENAPPRRSRRDTAQQSHQPRPPQQNASQGGNNHHAVPYALGTREEVQSEDYVSPIATMYGRAWNRYREAEEHRAANREANINADNVFGTRPPQLPDPGQQFDESMNNLRRASAQEFNERMHAMIEAQLAVLNPLREPDVNPIDSQVSRPPPMPSEEMTANIECRICHEQKMDTILEPCMHLSICHWCLEVMRARVRRYRVDPENGERRLRCPICRRNVTQAKRVYMAL</sequence>
<reference evidence="4 5" key="1">
    <citation type="submission" date="2015-01" db="EMBL/GenBank/DDBJ databases">
        <title>The Genome Sequence of Capronia semiimmersa CBS27337.</title>
        <authorList>
            <consortium name="The Broad Institute Genomics Platform"/>
            <person name="Cuomo C."/>
            <person name="de Hoog S."/>
            <person name="Gorbushina A."/>
            <person name="Stielow B."/>
            <person name="Teixiera M."/>
            <person name="Abouelleil A."/>
            <person name="Chapman S.B."/>
            <person name="Priest M."/>
            <person name="Young S.K."/>
            <person name="Wortman J."/>
            <person name="Nusbaum C."/>
            <person name="Birren B."/>
        </authorList>
    </citation>
    <scope>NUCLEOTIDE SEQUENCE [LARGE SCALE GENOMIC DNA]</scope>
    <source>
        <strain evidence="4 5">CBS 27337</strain>
    </source>
</reference>
<feature type="compositionally biased region" description="Polar residues" evidence="2">
    <location>
        <begin position="185"/>
        <end position="203"/>
    </location>
</feature>
<gene>
    <name evidence="4" type="ORF">PV04_03279</name>
</gene>
<evidence type="ECO:0000313" key="5">
    <source>
        <dbReference type="Proteomes" id="UP000054266"/>
    </source>
</evidence>
<organism evidence="4 5">
    <name type="scientific">Phialophora macrospora</name>
    <dbReference type="NCBI Taxonomy" id="1851006"/>
    <lineage>
        <taxon>Eukaryota</taxon>
        <taxon>Fungi</taxon>
        <taxon>Dikarya</taxon>
        <taxon>Ascomycota</taxon>
        <taxon>Pezizomycotina</taxon>
        <taxon>Eurotiomycetes</taxon>
        <taxon>Chaetothyriomycetidae</taxon>
        <taxon>Chaetothyriales</taxon>
        <taxon>Herpotrichiellaceae</taxon>
        <taxon>Phialophora</taxon>
    </lineage>
</organism>
<dbReference type="SUPFAM" id="SSF57850">
    <property type="entry name" value="RING/U-box"/>
    <property type="match status" value="1"/>
</dbReference>
<keyword evidence="1" id="KW-0862">Zinc</keyword>
<dbReference type="InterPro" id="IPR013083">
    <property type="entry name" value="Znf_RING/FYVE/PHD"/>
</dbReference>
<feature type="region of interest" description="Disordered" evidence="2">
    <location>
        <begin position="72"/>
        <end position="99"/>
    </location>
</feature>
<evidence type="ECO:0000313" key="4">
    <source>
        <dbReference type="EMBL" id="KIW71070.1"/>
    </source>
</evidence>
<evidence type="ECO:0000259" key="3">
    <source>
        <dbReference type="PROSITE" id="PS50089"/>
    </source>
</evidence>
<dbReference type="Gene3D" id="3.30.40.10">
    <property type="entry name" value="Zinc/RING finger domain, C3HC4 (zinc finger)"/>
    <property type="match status" value="1"/>
</dbReference>
<evidence type="ECO:0000256" key="2">
    <source>
        <dbReference type="SAM" id="MobiDB-lite"/>
    </source>
</evidence>
<protein>
    <recommendedName>
        <fullName evidence="3">RING-type domain-containing protein</fullName>
    </recommendedName>
</protein>
<dbReference type="InterPro" id="IPR001841">
    <property type="entry name" value="Znf_RING"/>
</dbReference>
<dbReference type="HOGENOM" id="CLU_048758_0_0_1"/>
<feature type="region of interest" description="Disordered" evidence="2">
    <location>
        <begin position="141"/>
        <end position="207"/>
    </location>
</feature>
<dbReference type="AlphaFoldDB" id="A0A0D2FX86"/>
<proteinExistence type="predicted"/>
<name>A0A0D2FX86_9EURO</name>
<feature type="domain" description="RING-type" evidence="3">
    <location>
        <begin position="335"/>
        <end position="387"/>
    </location>
</feature>